<dbReference type="InterPro" id="IPR004143">
    <property type="entry name" value="BPL_LPL_catalytic"/>
</dbReference>
<evidence type="ECO:0000259" key="2">
    <source>
        <dbReference type="PROSITE" id="PS51733"/>
    </source>
</evidence>
<dbReference type="PROSITE" id="PS51733">
    <property type="entry name" value="BPL_LPL_CATALYTIC"/>
    <property type="match status" value="1"/>
</dbReference>
<feature type="domain" description="BPL/LPL catalytic" evidence="2">
    <location>
        <begin position="36"/>
        <end position="221"/>
    </location>
</feature>
<dbReference type="SUPFAM" id="SSF55681">
    <property type="entry name" value="Class II aaRS and biotin synthetases"/>
    <property type="match status" value="1"/>
</dbReference>
<dbReference type="PANTHER" id="PTHR12835">
    <property type="entry name" value="BIOTIN PROTEIN LIGASE"/>
    <property type="match status" value="1"/>
</dbReference>
<dbReference type="PROSITE" id="PS51257">
    <property type="entry name" value="PROKAR_LIPOPROTEIN"/>
    <property type="match status" value="1"/>
</dbReference>
<dbReference type="CDD" id="cd16442">
    <property type="entry name" value="BPL"/>
    <property type="match status" value="1"/>
</dbReference>
<dbReference type="EC" id="6.3.4.15" evidence="3"/>
<dbReference type="KEGG" id="aev:EI546_00475"/>
<dbReference type="Pfam" id="PF03099">
    <property type="entry name" value="BPL_LplA_LipB"/>
    <property type="match status" value="1"/>
</dbReference>
<dbReference type="InterPro" id="IPR045864">
    <property type="entry name" value="aa-tRNA-synth_II/BPL/LPL"/>
</dbReference>
<protein>
    <submittedName>
        <fullName evidence="3">Biotin--[acetyl-CoA-carboxylase] ligase</fullName>
        <ecNumber evidence="3">6.3.4.15</ecNumber>
    </submittedName>
</protein>
<evidence type="ECO:0000313" key="3">
    <source>
        <dbReference type="EMBL" id="QAA80302.1"/>
    </source>
</evidence>
<dbReference type="NCBIfam" id="TIGR00121">
    <property type="entry name" value="birA_ligase"/>
    <property type="match status" value="1"/>
</dbReference>
<dbReference type="InterPro" id="IPR004408">
    <property type="entry name" value="Biotin_CoA_COase_ligase"/>
</dbReference>
<dbReference type="GO" id="GO:0004077">
    <property type="term" value="F:biotin--[biotin carboxyl-carrier protein] ligase activity"/>
    <property type="evidence" value="ECO:0007669"/>
    <property type="project" value="UniProtKB-EC"/>
</dbReference>
<gene>
    <name evidence="3" type="ORF">EI546_00475</name>
</gene>
<evidence type="ECO:0000313" key="4">
    <source>
        <dbReference type="Proteomes" id="UP000285517"/>
    </source>
</evidence>
<keyword evidence="4" id="KW-1185">Reference proteome</keyword>
<evidence type="ECO:0000256" key="1">
    <source>
        <dbReference type="ARBA" id="ARBA00022598"/>
    </source>
</evidence>
<keyword evidence="1 3" id="KW-0436">Ligase</keyword>
<dbReference type="GO" id="GO:0005737">
    <property type="term" value="C:cytoplasm"/>
    <property type="evidence" value="ECO:0007669"/>
    <property type="project" value="TreeGrafter"/>
</dbReference>
<dbReference type="PANTHER" id="PTHR12835:SF5">
    <property type="entry name" value="BIOTIN--PROTEIN LIGASE"/>
    <property type="match status" value="1"/>
</dbReference>
<dbReference type="OrthoDB" id="9807064at2"/>
<name>A0A410FZA2_9FLAO</name>
<dbReference type="Gene3D" id="3.30.930.10">
    <property type="entry name" value="Bira Bifunctional Protein, Domain 2"/>
    <property type="match status" value="1"/>
</dbReference>
<organism evidence="3 4">
    <name type="scientific">Aequorivita ciconiae</name>
    <dbReference type="NCBI Taxonomy" id="2494375"/>
    <lineage>
        <taxon>Bacteria</taxon>
        <taxon>Pseudomonadati</taxon>
        <taxon>Bacteroidota</taxon>
        <taxon>Flavobacteriia</taxon>
        <taxon>Flavobacteriales</taxon>
        <taxon>Flavobacteriaceae</taxon>
        <taxon>Aequorivita</taxon>
    </lineage>
</organism>
<accession>A0A410FZA2</accession>
<dbReference type="Proteomes" id="UP000285517">
    <property type="component" value="Chromosome"/>
</dbReference>
<sequence length="287" mass="32609">MSNKLIGFSLFFLHQLLSFQFWQSYYFFVSCEHHKKPKPNIVVILNIIKLNATDSTNTYLKELVNNTTVEDQTVIIAEDQEKGRGQRGSGWLSRKGQSLTFSVFKRFSDLQAENQFVISMAVSLALVEAFEKINVPDVSVKWPNDILSGKKKIAGILIENVLEGANIKHSIIGIGINVNETHFPNLPQASSIRLETGKYFQLDEMFDSVVRNVLKGLANISDHSFSDLRPLYEQNMFQRDSISAFEDGTGQRFQGKIRGISDFGELIIERNNASAEKFQLKEINFIY</sequence>
<dbReference type="AlphaFoldDB" id="A0A410FZA2"/>
<reference evidence="3 4" key="1">
    <citation type="submission" date="2019-01" db="EMBL/GenBank/DDBJ databases">
        <title>Complete genome sequencing of Aequorivita sp. H23M31.</title>
        <authorList>
            <person name="Bae J.-W."/>
        </authorList>
    </citation>
    <scope>NUCLEOTIDE SEQUENCE [LARGE SCALE GENOMIC DNA]</scope>
    <source>
        <strain evidence="3 4">H23M31</strain>
    </source>
</reference>
<proteinExistence type="predicted"/>
<dbReference type="EMBL" id="CP034951">
    <property type="protein sequence ID" value="QAA80302.1"/>
    <property type="molecule type" value="Genomic_DNA"/>
</dbReference>